<evidence type="ECO:0000313" key="8">
    <source>
        <dbReference type="Proteomes" id="UP000440578"/>
    </source>
</evidence>
<dbReference type="GO" id="GO:0046872">
    <property type="term" value="F:metal ion binding"/>
    <property type="evidence" value="ECO:0007669"/>
    <property type="project" value="UniProtKB-KW"/>
</dbReference>
<dbReference type="SUPFAM" id="SSF57716">
    <property type="entry name" value="Glucocorticoid receptor-like (DNA-binding domain)"/>
    <property type="match status" value="1"/>
</dbReference>
<evidence type="ECO:0000256" key="3">
    <source>
        <dbReference type="ARBA" id="ARBA00023038"/>
    </source>
</evidence>
<organism evidence="7 8">
    <name type="scientific">Amphibalanus amphitrite</name>
    <name type="common">Striped barnacle</name>
    <name type="synonym">Balanus amphitrite</name>
    <dbReference type="NCBI Taxonomy" id="1232801"/>
    <lineage>
        <taxon>Eukaryota</taxon>
        <taxon>Metazoa</taxon>
        <taxon>Ecdysozoa</taxon>
        <taxon>Arthropoda</taxon>
        <taxon>Crustacea</taxon>
        <taxon>Multicrustacea</taxon>
        <taxon>Cirripedia</taxon>
        <taxon>Thoracica</taxon>
        <taxon>Thoracicalcarea</taxon>
        <taxon>Balanomorpha</taxon>
        <taxon>Balanoidea</taxon>
        <taxon>Balanidae</taxon>
        <taxon>Amphibalaninae</taxon>
        <taxon>Amphibalanus</taxon>
    </lineage>
</organism>
<keyword evidence="3 4" id="KW-0440">LIM domain</keyword>
<dbReference type="Proteomes" id="UP000440578">
    <property type="component" value="Unassembled WGS sequence"/>
</dbReference>
<evidence type="ECO:0000256" key="4">
    <source>
        <dbReference type="PROSITE-ProRule" id="PRU00125"/>
    </source>
</evidence>
<keyword evidence="2 4" id="KW-0862">Zinc</keyword>
<dbReference type="PANTHER" id="PTHR21477:SF13">
    <property type="entry name" value="KIAA0930"/>
    <property type="match status" value="1"/>
</dbReference>
<feature type="domain" description="LIM zinc-binding" evidence="6">
    <location>
        <begin position="23"/>
        <end position="80"/>
    </location>
</feature>
<sequence>MPAGSASVMEEAVSMLELFGSSGHCTGCSKPIPAFEMVMRARENVYHLECFACRRCNQRGFVMLNGSTYWTDLFTRHFLMEEDRTAQESDDLLFFIRKRHLKEAKKQSPKYETLLEVQRRDSKKLPIGDPEIDWEETIYANLIIHRFDYYVTLAVCTRTSPKELQVLRRHTERVWASPSRRLMSDKGTSEEITYPNICFMLDNFDEAFTDIVVRDGEMVSVELVARDRTAALQCVIFLGSVRYDALRRVYDARTSLTTRMAQRMTFGLYSGADAQRMEFVRVRGPMGKGHAELAVTKPADVECLSPTASEPGCSLTDQLGGAEAREYYQHTQRRASDPSGNFHHLMKANLRVKSPCAGPGACSVELGPELAKDSVTEIEAGDPRAGMKLPVAKSIDSISQKVAAAGANQLRVASTKQISGRATDEEDDSSRTLTGTSSSGNTPLSPETGERLTLEHGTKTSDAVPTVTASSSPTVTAVAPSVTMPAASARAGFVRRSSCSDSARSRPSARHPIVTPGMLYRRACGQDGAASAAAAGRCQCARTPDGTVVHYRCHVQQAFLRQRAYAEDRPVP</sequence>
<dbReference type="InterPro" id="IPR001781">
    <property type="entry name" value="Znf_LIM"/>
</dbReference>
<gene>
    <name evidence="7" type="ORF">FJT64_010268</name>
</gene>
<dbReference type="PANTHER" id="PTHR21477">
    <property type="entry name" value="ZGC:172139"/>
    <property type="match status" value="1"/>
</dbReference>
<name>A0A6A4VDJ2_AMPAM</name>
<evidence type="ECO:0000256" key="1">
    <source>
        <dbReference type="ARBA" id="ARBA00022723"/>
    </source>
</evidence>
<accession>A0A6A4VDJ2</accession>
<evidence type="ECO:0000256" key="2">
    <source>
        <dbReference type="ARBA" id="ARBA00022833"/>
    </source>
</evidence>
<evidence type="ECO:0000313" key="7">
    <source>
        <dbReference type="EMBL" id="KAF0291693.1"/>
    </source>
</evidence>
<keyword evidence="8" id="KW-1185">Reference proteome</keyword>
<feature type="region of interest" description="Disordered" evidence="5">
    <location>
        <begin position="415"/>
        <end position="450"/>
    </location>
</feature>
<dbReference type="Gene3D" id="2.10.110.10">
    <property type="entry name" value="Cysteine Rich Protein"/>
    <property type="match status" value="1"/>
</dbReference>
<dbReference type="EMBL" id="VIIS01001862">
    <property type="protein sequence ID" value="KAF0291693.1"/>
    <property type="molecule type" value="Genomic_DNA"/>
</dbReference>
<feature type="compositionally biased region" description="Low complexity" evidence="5">
    <location>
        <begin position="431"/>
        <end position="446"/>
    </location>
</feature>
<comment type="caution">
    <text evidence="7">The sequence shown here is derived from an EMBL/GenBank/DDBJ whole genome shotgun (WGS) entry which is preliminary data.</text>
</comment>
<evidence type="ECO:0000259" key="6">
    <source>
        <dbReference type="PROSITE" id="PS50023"/>
    </source>
</evidence>
<dbReference type="Pfam" id="PF09741">
    <property type="entry name" value="DUF2045"/>
    <property type="match status" value="1"/>
</dbReference>
<dbReference type="SMART" id="SM00132">
    <property type="entry name" value="LIM"/>
    <property type="match status" value="1"/>
</dbReference>
<protein>
    <recommendedName>
        <fullName evidence="6">LIM zinc-binding domain-containing protein</fullName>
    </recommendedName>
</protein>
<dbReference type="OrthoDB" id="1906921at2759"/>
<proteinExistence type="predicted"/>
<keyword evidence="1 4" id="KW-0479">Metal-binding</keyword>
<dbReference type="InterPro" id="IPR019141">
    <property type="entry name" value="DUF2045"/>
</dbReference>
<dbReference type="PROSITE" id="PS50023">
    <property type="entry name" value="LIM_DOMAIN_2"/>
    <property type="match status" value="1"/>
</dbReference>
<dbReference type="AlphaFoldDB" id="A0A6A4VDJ2"/>
<reference evidence="7 8" key="1">
    <citation type="submission" date="2019-07" db="EMBL/GenBank/DDBJ databases">
        <title>Draft genome assembly of a fouling barnacle, Amphibalanus amphitrite (Darwin, 1854): The first reference genome for Thecostraca.</title>
        <authorList>
            <person name="Kim W."/>
        </authorList>
    </citation>
    <scope>NUCLEOTIDE SEQUENCE [LARGE SCALE GENOMIC DNA]</scope>
    <source>
        <strain evidence="7">SNU_AA5</strain>
        <tissue evidence="7">Soma without cirri and trophi</tissue>
    </source>
</reference>
<dbReference type="Pfam" id="PF00412">
    <property type="entry name" value="LIM"/>
    <property type="match status" value="1"/>
</dbReference>
<evidence type="ECO:0000256" key="5">
    <source>
        <dbReference type="SAM" id="MobiDB-lite"/>
    </source>
</evidence>